<dbReference type="OrthoDB" id="7871255at2759"/>
<name>B3P3E0_DROER</name>
<evidence type="ECO:0000256" key="1">
    <source>
        <dbReference type="SAM" id="SignalP"/>
    </source>
</evidence>
<keyword evidence="3" id="KW-1185">Reference proteome</keyword>
<dbReference type="EMBL" id="CH954181">
    <property type="protein sequence ID" value="EDV48720.1"/>
    <property type="molecule type" value="Genomic_DNA"/>
</dbReference>
<evidence type="ECO:0000313" key="3">
    <source>
        <dbReference type="Proteomes" id="UP000008711"/>
    </source>
</evidence>
<feature type="signal peptide" evidence="1">
    <location>
        <begin position="1"/>
        <end position="18"/>
    </location>
</feature>
<keyword evidence="1" id="KW-0732">Signal</keyword>
<sequence length="153" mass="15281">MAAHYIVIFSAILVLAQGSNLFQETEVPIHSGAPVASISQGHPSVSQSVGHGALQLPVPIGGGNQGVGLGLAGARPYVPAPRPAVTYARPAVSYSRPAVSYSRPAVSYARPAAAVVPSVVGAPVASIRQPYGVPAPVAVGAGRGNGYHGCLNG</sequence>
<protein>
    <submittedName>
        <fullName evidence="2">GG22235</fullName>
    </submittedName>
</protein>
<dbReference type="Proteomes" id="UP000008711">
    <property type="component" value="Unassembled WGS sequence"/>
</dbReference>
<reference evidence="2 3" key="2">
    <citation type="journal article" date="2008" name="Bioinformatics">
        <title>Assembly reconciliation.</title>
        <authorList>
            <person name="Zimin A.V."/>
            <person name="Smith D.R."/>
            <person name="Sutton G."/>
            <person name="Yorke J.A."/>
        </authorList>
    </citation>
    <scope>NUCLEOTIDE SEQUENCE [LARGE SCALE GENOMIC DNA]</scope>
    <source>
        <strain evidence="2 3">TSC#14021-0224.01</strain>
    </source>
</reference>
<dbReference type="KEGG" id="der:6552321"/>
<accession>B3P3E0</accession>
<evidence type="ECO:0000313" key="2">
    <source>
        <dbReference type="EMBL" id="EDV48720.1"/>
    </source>
</evidence>
<dbReference type="PhylomeDB" id="B3P3E0"/>
<feature type="chain" id="PRO_5002795963" evidence="1">
    <location>
        <begin position="19"/>
        <end position="153"/>
    </location>
</feature>
<gene>
    <name evidence="2" type="primary">Dere\GG22235</name>
    <name evidence="2" type="ORF">Dere_GG22235</name>
</gene>
<organism evidence="2 3">
    <name type="scientific">Drosophila erecta</name>
    <name type="common">Fruit fly</name>
    <dbReference type="NCBI Taxonomy" id="7220"/>
    <lineage>
        <taxon>Eukaryota</taxon>
        <taxon>Metazoa</taxon>
        <taxon>Ecdysozoa</taxon>
        <taxon>Arthropoda</taxon>
        <taxon>Hexapoda</taxon>
        <taxon>Insecta</taxon>
        <taxon>Pterygota</taxon>
        <taxon>Neoptera</taxon>
        <taxon>Endopterygota</taxon>
        <taxon>Diptera</taxon>
        <taxon>Brachycera</taxon>
        <taxon>Muscomorpha</taxon>
        <taxon>Ephydroidea</taxon>
        <taxon>Drosophilidae</taxon>
        <taxon>Drosophila</taxon>
        <taxon>Sophophora</taxon>
    </lineage>
</organism>
<proteinExistence type="predicted"/>
<dbReference type="AlphaFoldDB" id="B3P3E0"/>
<dbReference type="HOGENOM" id="CLU_1760726_0_0_1"/>
<dbReference type="OMA" id="IRQPQGV"/>
<reference evidence="2 3" key="1">
    <citation type="journal article" date="2007" name="Nature">
        <title>Evolution of genes and genomes on the Drosophila phylogeny.</title>
        <authorList>
            <consortium name="Drosophila 12 Genomes Consortium"/>
            <person name="Clark A.G."/>
            <person name="Eisen M.B."/>
            <person name="Smith D.R."/>
            <person name="Bergman C.M."/>
            <person name="Oliver B."/>
            <person name="Markow T.A."/>
            <person name="Kaufman T.C."/>
            <person name="Kellis M."/>
            <person name="Gelbart W."/>
            <person name="Iyer V.N."/>
            <person name="Pollard D.A."/>
            <person name="Sackton T.B."/>
            <person name="Larracuente A.M."/>
            <person name="Singh N.D."/>
            <person name="Abad J.P."/>
            <person name="Abt D.N."/>
            <person name="Adryan B."/>
            <person name="Aguade M."/>
            <person name="Akashi H."/>
            <person name="Anderson W.W."/>
            <person name="Aquadro C.F."/>
            <person name="Ardell D.H."/>
            <person name="Arguello R."/>
            <person name="Artieri C.G."/>
            <person name="Barbash D.A."/>
            <person name="Barker D."/>
            <person name="Barsanti P."/>
            <person name="Batterham P."/>
            <person name="Batzoglou S."/>
            <person name="Begun D."/>
            <person name="Bhutkar A."/>
            <person name="Blanco E."/>
            <person name="Bosak S.A."/>
            <person name="Bradley R.K."/>
            <person name="Brand A.D."/>
            <person name="Brent M.R."/>
            <person name="Brooks A.N."/>
            <person name="Brown R.H."/>
            <person name="Butlin R.K."/>
            <person name="Caggese C."/>
            <person name="Calvi B.R."/>
            <person name="Bernardo de Carvalho A."/>
            <person name="Caspi A."/>
            <person name="Castrezana S."/>
            <person name="Celniker S.E."/>
            <person name="Chang J.L."/>
            <person name="Chapple C."/>
            <person name="Chatterji S."/>
            <person name="Chinwalla A."/>
            <person name="Civetta A."/>
            <person name="Clifton S.W."/>
            <person name="Comeron J.M."/>
            <person name="Costello J.C."/>
            <person name="Coyne J.A."/>
            <person name="Daub J."/>
            <person name="David R.G."/>
            <person name="Delcher A.L."/>
            <person name="Delehaunty K."/>
            <person name="Do C.B."/>
            <person name="Ebling H."/>
            <person name="Edwards K."/>
            <person name="Eickbush T."/>
            <person name="Evans J.D."/>
            <person name="Filipski A."/>
            <person name="Findeiss S."/>
            <person name="Freyhult E."/>
            <person name="Fulton L."/>
            <person name="Fulton R."/>
            <person name="Garcia A.C."/>
            <person name="Gardiner A."/>
            <person name="Garfield D.A."/>
            <person name="Garvin B.E."/>
            <person name="Gibson G."/>
            <person name="Gilbert D."/>
            <person name="Gnerre S."/>
            <person name="Godfrey J."/>
            <person name="Good R."/>
            <person name="Gotea V."/>
            <person name="Gravely B."/>
            <person name="Greenberg A.J."/>
            <person name="Griffiths-Jones S."/>
            <person name="Gross S."/>
            <person name="Guigo R."/>
            <person name="Gustafson E.A."/>
            <person name="Haerty W."/>
            <person name="Hahn M.W."/>
            <person name="Halligan D.L."/>
            <person name="Halpern A.L."/>
            <person name="Halter G.M."/>
            <person name="Han M.V."/>
            <person name="Heger A."/>
            <person name="Hillier L."/>
            <person name="Hinrichs A.S."/>
            <person name="Holmes I."/>
            <person name="Hoskins R.A."/>
            <person name="Hubisz M.J."/>
            <person name="Hultmark D."/>
            <person name="Huntley M.A."/>
            <person name="Jaffe D.B."/>
            <person name="Jagadeeshan S."/>
            <person name="Jeck W.R."/>
            <person name="Johnson J."/>
            <person name="Jones C.D."/>
            <person name="Jordan W.C."/>
            <person name="Karpen G.H."/>
            <person name="Kataoka E."/>
            <person name="Keightley P.D."/>
            <person name="Kheradpour P."/>
            <person name="Kirkness E.F."/>
            <person name="Koerich L.B."/>
            <person name="Kristiansen K."/>
            <person name="Kudrna D."/>
            <person name="Kulathinal R.J."/>
            <person name="Kumar S."/>
            <person name="Kwok R."/>
            <person name="Lander E."/>
            <person name="Langley C.H."/>
            <person name="Lapoint R."/>
            <person name="Lazzaro B.P."/>
            <person name="Lee S.J."/>
            <person name="Levesque L."/>
            <person name="Li R."/>
            <person name="Lin C.F."/>
            <person name="Lin M.F."/>
            <person name="Lindblad-Toh K."/>
            <person name="Llopart A."/>
            <person name="Long M."/>
            <person name="Low L."/>
            <person name="Lozovsky E."/>
            <person name="Lu J."/>
            <person name="Luo M."/>
            <person name="Machado C.A."/>
            <person name="Makalowski W."/>
            <person name="Marzo M."/>
            <person name="Matsuda M."/>
            <person name="Matzkin L."/>
            <person name="McAllister B."/>
            <person name="McBride C.S."/>
            <person name="McKernan B."/>
            <person name="McKernan K."/>
            <person name="Mendez-Lago M."/>
            <person name="Minx P."/>
            <person name="Mollenhauer M.U."/>
            <person name="Montooth K."/>
            <person name="Mount S.M."/>
            <person name="Mu X."/>
            <person name="Myers E."/>
            <person name="Negre B."/>
            <person name="Newfeld S."/>
            <person name="Nielsen R."/>
            <person name="Noor M.A."/>
            <person name="O'Grady P."/>
            <person name="Pachter L."/>
            <person name="Papaceit M."/>
            <person name="Parisi M.J."/>
            <person name="Parisi M."/>
            <person name="Parts L."/>
            <person name="Pedersen J.S."/>
            <person name="Pesole G."/>
            <person name="Phillippy A.M."/>
            <person name="Ponting C.P."/>
            <person name="Pop M."/>
            <person name="Porcelli D."/>
            <person name="Powell J.R."/>
            <person name="Prohaska S."/>
            <person name="Pruitt K."/>
            <person name="Puig M."/>
            <person name="Quesneville H."/>
            <person name="Ram K.R."/>
            <person name="Rand D."/>
            <person name="Rasmussen M.D."/>
            <person name="Reed L.K."/>
            <person name="Reenan R."/>
            <person name="Reily A."/>
            <person name="Remington K.A."/>
            <person name="Rieger T.T."/>
            <person name="Ritchie M.G."/>
            <person name="Robin C."/>
            <person name="Rogers Y.H."/>
            <person name="Rohde C."/>
            <person name="Rozas J."/>
            <person name="Rubenfield M.J."/>
            <person name="Ruiz A."/>
            <person name="Russo S."/>
            <person name="Salzberg S.L."/>
            <person name="Sanchez-Gracia A."/>
            <person name="Saranga D.J."/>
            <person name="Sato H."/>
            <person name="Schaeffer S.W."/>
            <person name="Schatz M.C."/>
            <person name="Schlenke T."/>
            <person name="Schwartz R."/>
            <person name="Segarra C."/>
            <person name="Singh R.S."/>
            <person name="Sirot L."/>
            <person name="Sirota M."/>
            <person name="Sisneros N.B."/>
            <person name="Smith C.D."/>
            <person name="Smith T.F."/>
            <person name="Spieth J."/>
            <person name="Stage D.E."/>
            <person name="Stark A."/>
            <person name="Stephan W."/>
            <person name="Strausberg R.L."/>
            <person name="Strempel S."/>
            <person name="Sturgill D."/>
            <person name="Sutton G."/>
            <person name="Sutton G.G."/>
            <person name="Tao W."/>
            <person name="Teichmann S."/>
            <person name="Tobari Y.N."/>
            <person name="Tomimura Y."/>
            <person name="Tsolas J.M."/>
            <person name="Valente V.L."/>
            <person name="Venter E."/>
            <person name="Venter J.C."/>
            <person name="Vicario S."/>
            <person name="Vieira F.G."/>
            <person name="Vilella A.J."/>
            <person name="Villasante A."/>
            <person name="Walenz B."/>
            <person name="Wang J."/>
            <person name="Wasserman M."/>
            <person name="Watts T."/>
            <person name="Wilson D."/>
            <person name="Wilson R.K."/>
            <person name="Wing R.A."/>
            <person name="Wolfner M.F."/>
            <person name="Wong A."/>
            <person name="Wong G.K."/>
            <person name="Wu C.I."/>
            <person name="Wu G."/>
            <person name="Yamamoto D."/>
            <person name="Yang H.P."/>
            <person name="Yang S.P."/>
            <person name="Yorke J.A."/>
            <person name="Yoshida K."/>
            <person name="Zdobnov E."/>
            <person name="Zhang P."/>
            <person name="Zhang Y."/>
            <person name="Zimin A.V."/>
            <person name="Baldwin J."/>
            <person name="Abdouelleil A."/>
            <person name="Abdulkadir J."/>
            <person name="Abebe A."/>
            <person name="Abera B."/>
            <person name="Abreu J."/>
            <person name="Acer S.C."/>
            <person name="Aftuck L."/>
            <person name="Alexander A."/>
            <person name="An P."/>
            <person name="Anderson E."/>
            <person name="Anderson S."/>
            <person name="Arachi H."/>
            <person name="Azer M."/>
            <person name="Bachantsang P."/>
            <person name="Barry A."/>
            <person name="Bayul T."/>
            <person name="Berlin A."/>
            <person name="Bessette D."/>
            <person name="Bloom T."/>
            <person name="Blye J."/>
            <person name="Boguslavskiy L."/>
            <person name="Bonnet C."/>
            <person name="Boukhgalter B."/>
            <person name="Bourzgui I."/>
            <person name="Brown A."/>
            <person name="Cahill P."/>
            <person name="Channer S."/>
            <person name="Cheshatsang Y."/>
            <person name="Chuda L."/>
            <person name="Citroen M."/>
            <person name="Collymore A."/>
            <person name="Cooke P."/>
            <person name="Costello M."/>
            <person name="D'Aco K."/>
            <person name="Daza R."/>
            <person name="De Haan G."/>
            <person name="DeGray S."/>
            <person name="DeMaso C."/>
            <person name="Dhargay N."/>
            <person name="Dooley K."/>
            <person name="Dooley E."/>
            <person name="Doricent M."/>
            <person name="Dorje P."/>
            <person name="Dorjee K."/>
            <person name="Dupes A."/>
            <person name="Elong R."/>
            <person name="Falk J."/>
            <person name="Farina A."/>
            <person name="Faro S."/>
            <person name="Ferguson D."/>
            <person name="Fisher S."/>
            <person name="Foley C.D."/>
            <person name="Franke A."/>
            <person name="Friedrich D."/>
            <person name="Gadbois L."/>
            <person name="Gearin G."/>
            <person name="Gearin C.R."/>
            <person name="Giannoukos G."/>
            <person name="Goode T."/>
            <person name="Graham J."/>
            <person name="Grandbois E."/>
            <person name="Grewal S."/>
            <person name="Gyaltsen K."/>
            <person name="Hafez N."/>
            <person name="Hagos B."/>
            <person name="Hall J."/>
            <person name="Henson C."/>
            <person name="Hollinger A."/>
            <person name="Honan T."/>
            <person name="Huard M.D."/>
            <person name="Hughes L."/>
            <person name="Hurhula B."/>
            <person name="Husby M.E."/>
            <person name="Kamat A."/>
            <person name="Kanga B."/>
            <person name="Kashin S."/>
            <person name="Khazanovich D."/>
            <person name="Kisner P."/>
            <person name="Lance K."/>
            <person name="Lara M."/>
            <person name="Lee W."/>
            <person name="Lennon N."/>
            <person name="Letendre F."/>
            <person name="LeVine R."/>
            <person name="Lipovsky A."/>
            <person name="Liu X."/>
            <person name="Liu J."/>
            <person name="Liu S."/>
            <person name="Lokyitsang T."/>
            <person name="Lokyitsang Y."/>
            <person name="Lubonja R."/>
            <person name="Lui A."/>
            <person name="MacDonald P."/>
            <person name="Magnisalis V."/>
            <person name="Maru K."/>
            <person name="Matthews C."/>
            <person name="McCusker W."/>
            <person name="McDonough S."/>
            <person name="Mehta T."/>
            <person name="Meldrim J."/>
            <person name="Meneus L."/>
            <person name="Mihai O."/>
            <person name="Mihalev A."/>
            <person name="Mihova T."/>
            <person name="Mittelman R."/>
            <person name="Mlenga V."/>
            <person name="Montmayeur A."/>
            <person name="Mulrain L."/>
            <person name="Navidi A."/>
            <person name="Naylor J."/>
            <person name="Negash T."/>
            <person name="Nguyen T."/>
            <person name="Nguyen N."/>
            <person name="Nicol R."/>
            <person name="Norbu C."/>
            <person name="Norbu N."/>
            <person name="Novod N."/>
            <person name="O'Neill B."/>
            <person name="Osman S."/>
            <person name="Markiewicz E."/>
            <person name="Oyono O.L."/>
            <person name="Patti C."/>
            <person name="Phunkhang P."/>
            <person name="Pierre F."/>
            <person name="Priest M."/>
            <person name="Raghuraman S."/>
            <person name="Rege F."/>
            <person name="Reyes R."/>
            <person name="Rise C."/>
            <person name="Rogov P."/>
            <person name="Ross K."/>
            <person name="Ryan E."/>
            <person name="Settipalli S."/>
            <person name="Shea T."/>
            <person name="Sherpa N."/>
            <person name="Shi L."/>
            <person name="Shih D."/>
            <person name="Sparrow T."/>
            <person name="Spaulding J."/>
            <person name="Stalker J."/>
            <person name="Stange-Thomann N."/>
            <person name="Stavropoulos S."/>
            <person name="Stone C."/>
            <person name="Strader C."/>
            <person name="Tesfaye S."/>
            <person name="Thomson T."/>
            <person name="Thoulutsang Y."/>
            <person name="Thoulutsang D."/>
            <person name="Topham K."/>
            <person name="Topping I."/>
            <person name="Tsamla T."/>
            <person name="Vassiliev H."/>
            <person name="Vo A."/>
            <person name="Wangchuk T."/>
            <person name="Wangdi T."/>
            <person name="Weiand M."/>
            <person name="Wilkinson J."/>
            <person name="Wilson A."/>
            <person name="Yadav S."/>
            <person name="Young G."/>
            <person name="Yu Q."/>
            <person name="Zembek L."/>
            <person name="Zhong D."/>
            <person name="Zimmer A."/>
            <person name="Zwirko Z."/>
            <person name="Jaffe D.B."/>
            <person name="Alvarez P."/>
            <person name="Brockman W."/>
            <person name="Butler J."/>
            <person name="Chin C."/>
            <person name="Gnerre S."/>
            <person name="Grabherr M."/>
            <person name="Kleber M."/>
            <person name="Mauceli E."/>
            <person name="MacCallum I."/>
        </authorList>
    </citation>
    <scope>NUCLEOTIDE SEQUENCE [LARGE SCALE GENOMIC DNA]</scope>
    <source>
        <strain evidence="2 3">TSC#14021-0224.01</strain>
    </source>
</reference>